<keyword evidence="1 2" id="KW-0238">DNA-binding</keyword>
<feature type="domain" description="HTH tetR-type" evidence="4">
    <location>
        <begin position="2"/>
        <end position="62"/>
    </location>
</feature>
<sequence length="218" mass="22070">MPTAREALLDAARAALTARPWTAVRMVDVAAAAGVSRQTLHNEFGGKDGLARALVRRAADGYLAGVERALGTAGGTGDKLAATAAWTVRATRKDELVRGLLTGCWEDRLPHPPGALGPARRRADAGPPTPAELLGQAGDRVVAALDDAGGPPRDPAALAATCELVLRLALSYALVPPSPGTPEDGTPEDGVPLVRDVVERAVGAAAGTGRGATGAEAT</sequence>
<dbReference type="Pfam" id="PF00440">
    <property type="entry name" value="TetR_N"/>
    <property type="match status" value="1"/>
</dbReference>
<reference evidence="5" key="1">
    <citation type="submission" date="2022-10" db="EMBL/GenBank/DDBJ databases">
        <title>The complete genomes of actinobacterial strains from the NBC collection.</title>
        <authorList>
            <person name="Joergensen T.S."/>
            <person name="Alvarez Arevalo M."/>
            <person name="Sterndorff E.B."/>
            <person name="Faurdal D."/>
            <person name="Vuksanovic O."/>
            <person name="Mourched A.-S."/>
            <person name="Charusanti P."/>
            <person name="Shaw S."/>
            <person name="Blin K."/>
            <person name="Weber T."/>
        </authorList>
    </citation>
    <scope>NUCLEOTIDE SEQUENCE</scope>
    <source>
        <strain evidence="5">NBC_00008</strain>
    </source>
</reference>
<gene>
    <name evidence="5" type="ORF">OG398_11820</name>
</gene>
<dbReference type="PANTHER" id="PTHR30055:SF146">
    <property type="entry name" value="HTH-TYPE TRANSCRIPTIONAL DUAL REGULATOR CECR"/>
    <property type="match status" value="1"/>
</dbReference>
<evidence type="ECO:0000313" key="5">
    <source>
        <dbReference type="EMBL" id="WTW68902.1"/>
    </source>
</evidence>
<dbReference type="PROSITE" id="PS50977">
    <property type="entry name" value="HTH_TETR_2"/>
    <property type="match status" value="1"/>
</dbReference>
<dbReference type="InterPro" id="IPR009057">
    <property type="entry name" value="Homeodomain-like_sf"/>
</dbReference>
<dbReference type="Gene3D" id="1.10.357.10">
    <property type="entry name" value="Tetracycline Repressor, domain 2"/>
    <property type="match status" value="1"/>
</dbReference>
<dbReference type="PANTHER" id="PTHR30055">
    <property type="entry name" value="HTH-TYPE TRANSCRIPTIONAL REGULATOR RUTR"/>
    <property type="match status" value="1"/>
</dbReference>
<dbReference type="EMBL" id="CP108313">
    <property type="protein sequence ID" value="WTW68902.1"/>
    <property type="molecule type" value="Genomic_DNA"/>
</dbReference>
<dbReference type="SUPFAM" id="SSF46689">
    <property type="entry name" value="Homeodomain-like"/>
    <property type="match status" value="1"/>
</dbReference>
<organism evidence="5">
    <name type="scientific">Streptomyces sp. NBC_00008</name>
    <dbReference type="NCBI Taxonomy" id="2903610"/>
    <lineage>
        <taxon>Bacteria</taxon>
        <taxon>Bacillati</taxon>
        <taxon>Actinomycetota</taxon>
        <taxon>Actinomycetes</taxon>
        <taxon>Kitasatosporales</taxon>
        <taxon>Streptomycetaceae</taxon>
        <taxon>Streptomyces</taxon>
    </lineage>
</organism>
<protein>
    <submittedName>
        <fullName evidence="5">TetR/AcrR family transcriptional regulator</fullName>
    </submittedName>
</protein>
<dbReference type="InterPro" id="IPR001647">
    <property type="entry name" value="HTH_TetR"/>
</dbReference>
<proteinExistence type="predicted"/>
<dbReference type="GO" id="GO:0003700">
    <property type="term" value="F:DNA-binding transcription factor activity"/>
    <property type="evidence" value="ECO:0007669"/>
    <property type="project" value="TreeGrafter"/>
</dbReference>
<evidence type="ECO:0000256" key="3">
    <source>
        <dbReference type="SAM" id="MobiDB-lite"/>
    </source>
</evidence>
<name>A0AAU2VQU7_9ACTN</name>
<evidence type="ECO:0000259" key="4">
    <source>
        <dbReference type="PROSITE" id="PS50977"/>
    </source>
</evidence>
<dbReference type="GO" id="GO:0000976">
    <property type="term" value="F:transcription cis-regulatory region binding"/>
    <property type="evidence" value="ECO:0007669"/>
    <property type="project" value="TreeGrafter"/>
</dbReference>
<evidence type="ECO:0000256" key="1">
    <source>
        <dbReference type="ARBA" id="ARBA00023125"/>
    </source>
</evidence>
<feature type="DNA-binding region" description="H-T-H motif" evidence="2">
    <location>
        <begin position="25"/>
        <end position="44"/>
    </location>
</feature>
<evidence type="ECO:0000256" key="2">
    <source>
        <dbReference type="PROSITE-ProRule" id="PRU00335"/>
    </source>
</evidence>
<feature type="region of interest" description="Disordered" evidence="3">
    <location>
        <begin position="112"/>
        <end position="133"/>
    </location>
</feature>
<dbReference type="InterPro" id="IPR050109">
    <property type="entry name" value="HTH-type_TetR-like_transc_reg"/>
</dbReference>
<dbReference type="AlphaFoldDB" id="A0AAU2VQU7"/>
<accession>A0AAU2VQU7</accession>